<proteinExistence type="inferred from homology"/>
<sequence>MNNDMSFWEKERGILVDEWFDEGINDWKHRIHFDYTEKLMQELVQSDLLAVPSHSGTKGKEVRGILKIIRKQPYDFDLVQLGNVDNVDPETASKIIRKSFNDLKNLFGEERDKDKKVLVYATRTNLSLINVAEDKWKLQTDEQLVRRGGDAQILSEKLLSDVYNNKIDLDSSFSPGKLLGREQVDILLDTTNMITKHAGVFGYTGVGKSNLVSCIISKLLEARNNANVVIFDLEDEYSGLLVDCLGSEKVSGLICFADRDSIPKKIAEYMEGKGDAGSAVKQFVDQMMLPSDLNNHVVRNKYCSVFARMLEDARFRIYMRHEFNTVGAFVSTILGSYMHIEGITSVTGACAKLEKDREQYGFEDFTIGGLENLLKSYEKLRNEEFGSYGPFAELHYEHDVKLIKNWIEELKFKPHEQFQITRNEIIKILSDEEFGAEPELNGKNLFVFQGDDERSLQRLSYDLIAERTNGLYNYRKQKGIISPLTLFVFDEADKFIPQKSSESQAVSREAVETVVRRGRKFGMGALIATQRMNYLDTSVLSQLHTYFVSKLPRKTDREKVTEGFGIGNDVLTETFRFRVGDWLILSNDATGLKNTPIHIHSDNSNIRIWGFLENKAWVAVEGFY</sequence>
<protein>
    <submittedName>
        <fullName evidence="6">ATPase-like protein</fullName>
    </submittedName>
</protein>
<comment type="catalytic activity">
    <reaction evidence="2">
        <text>Couples ATP hydrolysis with the unwinding of duplex DNA by translocating in the 3'-5' direction.</text>
        <dbReference type="EC" id="5.6.2.4"/>
    </reaction>
</comment>
<evidence type="ECO:0000256" key="3">
    <source>
        <dbReference type="ARBA" id="ARBA00048954"/>
    </source>
</evidence>
<reference evidence="6" key="1">
    <citation type="journal article" date="2014" name="Genome Biol. Evol.">
        <title>Pangenome evidence for extensive interdomain horizontal transfer affecting lineage core and shell genes in uncultured planktonic thaumarchaeota and euryarchaeota.</title>
        <authorList>
            <person name="Deschamps P."/>
            <person name="Zivanovic Y."/>
            <person name="Moreira D."/>
            <person name="Rodriguez-Valera F."/>
            <person name="Lopez-Garcia P."/>
        </authorList>
    </citation>
    <scope>NUCLEOTIDE SEQUENCE</scope>
</reference>
<dbReference type="Pfam" id="PF01935">
    <property type="entry name" value="DUF87"/>
    <property type="match status" value="1"/>
</dbReference>
<name>A0A075FG47_9ARCH</name>
<comment type="similarity">
    <text evidence="1">Belongs to the HerA family.</text>
</comment>
<dbReference type="EMBL" id="KF900305">
    <property type="protein sequence ID" value="AIE90325.1"/>
    <property type="molecule type" value="Genomic_DNA"/>
</dbReference>
<organism evidence="6">
    <name type="scientific">uncultured marine thaumarchaeote AD1000_02_C08</name>
    <dbReference type="NCBI Taxonomy" id="1455880"/>
    <lineage>
        <taxon>Archaea</taxon>
        <taxon>Nitrososphaerota</taxon>
        <taxon>environmental samples</taxon>
    </lineage>
</organism>
<dbReference type="SUPFAM" id="SSF52540">
    <property type="entry name" value="P-loop containing nucleoside triphosphate hydrolases"/>
    <property type="match status" value="1"/>
</dbReference>
<dbReference type="Gene3D" id="3.40.50.300">
    <property type="entry name" value="P-loop containing nucleotide triphosphate hydrolases"/>
    <property type="match status" value="2"/>
</dbReference>
<dbReference type="InterPro" id="IPR027417">
    <property type="entry name" value="P-loop_NTPase"/>
</dbReference>
<feature type="domain" description="Helicase HerA central" evidence="5">
    <location>
        <begin position="175"/>
        <end position="241"/>
    </location>
</feature>
<evidence type="ECO:0000259" key="5">
    <source>
        <dbReference type="Pfam" id="PF01935"/>
    </source>
</evidence>
<evidence type="ECO:0000256" key="2">
    <source>
        <dbReference type="ARBA" id="ARBA00034617"/>
    </source>
</evidence>
<dbReference type="PANTHER" id="PTHR42957">
    <property type="entry name" value="HELICASE MJ1565-RELATED"/>
    <property type="match status" value="1"/>
</dbReference>
<dbReference type="AlphaFoldDB" id="A0A075FG47"/>
<accession>A0A075FG47</accession>
<evidence type="ECO:0000313" key="6">
    <source>
        <dbReference type="EMBL" id="AIE90325.1"/>
    </source>
</evidence>
<comment type="catalytic activity">
    <reaction evidence="3">
        <text>ATP + H2O = ADP + phosphate + H(+)</text>
        <dbReference type="Rhea" id="RHEA:13065"/>
        <dbReference type="ChEBI" id="CHEBI:15377"/>
        <dbReference type="ChEBI" id="CHEBI:15378"/>
        <dbReference type="ChEBI" id="CHEBI:30616"/>
        <dbReference type="ChEBI" id="CHEBI:43474"/>
        <dbReference type="ChEBI" id="CHEBI:456216"/>
        <dbReference type="EC" id="5.6.2.3"/>
    </reaction>
</comment>
<dbReference type="GO" id="GO:0043139">
    <property type="term" value="F:5'-3' DNA helicase activity"/>
    <property type="evidence" value="ECO:0007669"/>
    <property type="project" value="UniProtKB-EC"/>
</dbReference>
<evidence type="ECO:0000256" key="1">
    <source>
        <dbReference type="ARBA" id="ARBA00007816"/>
    </source>
</evidence>
<dbReference type="InterPro" id="IPR008571">
    <property type="entry name" value="HerA-like"/>
</dbReference>
<evidence type="ECO:0000256" key="4">
    <source>
        <dbReference type="ARBA" id="ARBA00048988"/>
    </source>
</evidence>
<dbReference type="GO" id="GO:0043138">
    <property type="term" value="F:3'-5' DNA helicase activity"/>
    <property type="evidence" value="ECO:0007669"/>
    <property type="project" value="UniProtKB-EC"/>
</dbReference>
<dbReference type="PANTHER" id="PTHR42957:SF2">
    <property type="entry name" value="HELICASE HERA CENTRAL DOMAIN-CONTAINING PROTEIN"/>
    <property type="match status" value="1"/>
</dbReference>
<dbReference type="InterPro" id="IPR002789">
    <property type="entry name" value="HerA_central"/>
</dbReference>
<comment type="catalytic activity">
    <reaction evidence="4">
        <text>ATP + H2O = ADP + phosphate + H(+)</text>
        <dbReference type="Rhea" id="RHEA:13065"/>
        <dbReference type="ChEBI" id="CHEBI:15377"/>
        <dbReference type="ChEBI" id="CHEBI:15378"/>
        <dbReference type="ChEBI" id="CHEBI:30616"/>
        <dbReference type="ChEBI" id="CHEBI:43474"/>
        <dbReference type="ChEBI" id="CHEBI:456216"/>
        <dbReference type="EC" id="5.6.2.4"/>
    </reaction>
</comment>